<evidence type="ECO:0000313" key="7">
    <source>
        <dbReference type="Proteomes" id="UP000283087"/>
    </source>
</evidence>
<dbReference type="Pfam" id="PF12945">
    <property type="entry name" value="PilZNR"/>
    <property type="match status" value="1"/>
</dbReference>
<sequence>MPYTNENIVLNEFPALEQDSVIQVSDAGGCFKYISRFFGIDGKVIITRLPSVTQLSKNGMGSDELTYRDTFTKRRKLVMRIISNGRIYAFESEVIDLFLQGGRLLMTSYPDNIQSRSLRKEPRYPCAITAELVVGDATVSGIVINFSTGGGLLKLAEGGDLDVLQEARSEKTECLLKLRLPFDEKPSEVHCKVKSLSPEKQAGLAFSGDNEVIDRYIHALNLESIGDYF</sequence>
<keyword evidence="3" id="KW-0975">Bacterial flagellum</keyword>
<accession>A0A430KTH0</accession>
<evidence type="ECO:0000259" key="5">
    <source>
        <dbReference type="Pfam" id="PF12945"/>
    </source>
</evidence>
<evidence type="ECO:0000256" key="3">
    <source>
        <dbReference type="ARBA" id="ARBA00023143"/>
    </source>
</evidence>
<evidence type="ECO:0000256" key="2">
    <source>
        <dbReference type="ARBA" id="ARBA00022741"/>
    </source>
</evidence>
<dbReference type="Gene3D" id="2.30.110.10">
    <property type="entry name" value="Electron Transport, Fmn-binding Protein, Chain A"/>
    <property type="match status" value="1"/>
</dbReference>
<keyword evidence="7" id="KW-1185">Reference proteome</keyword>
<keyword evidence="2" id="KW-0547">Nucleotide-binding</keyword>
<feature type="domain" description="Type III secretion system flagellar brake protein YcgR PilZN" evidence="5">
    <location>
        <begin position="23"/>
        <end position="110"/>
    </location>
</feature>
<dbReference type="InterPro" id="IPR009875">
    <property type="entry name" value="PilZ_domain"/>
</dbReference>
<dbReference type="AlphaFoldDB" id="A0A430KTH0"/>
<dbReference type="Proteomes" id="UP000283087">
    <property type="component" value="Unassembled WGS sequence"/>
</dbReference>
<gene>
    <name evidence="6" type="ORF">EH243_05945</name>
</gene>
<comment type="caution">
    <text evidence="6">The sequence shown here is derived from an EMBL/GenBank/DDBJ whole genome shotgun (WGS) entry which is preliminary data.</text>
</comment>
<dbReference type="InterPro" id="IPR012349">
    <property type="entry name" value="Split_barrel_FMN-bd"/>
</dbReference>
<dbReference type="Pfam" id="PF07238">
    <property type="entry name" value="PilZ"/>
    <property type="match status" value="1"/>
</dbReference>
<feature type="domain" description="PilZ" evidence="4">
    <location>
        <begin position="118"/>
        <end position="216"/>
    </location>
</feature>
<dbReference type="GO" id="GO:0035438">
    <property type="term" value="F:cyclic-di-GMP binding"/>
    <property type="evidence" value="ECO:0007669"/>
    <property type="project" value="InterPro"/>
</dbReference>
<dbReference type="RefSeq" id="WP_126157726.1">
    <property type="nucleotide sequence ID" value="NZ_RQXW01000004.1"/>
</dbReference>
<evidence type="ECO:0000256" key="1">
    <source>
        <dbReference type="ARBA" id="ARBA00022636"/>
    </source>
</evidence>
<dbReference type="InterPro" id="IPR009926">
    <property type="entry name" value="T3SS_YcgR_PilZN"/>
</dbReference>
<dbReference type="SUPFAM" id="SSF141371">
    <property type="entry name" value="PilZ domain-like"/>
    <property type="match status" value="2"/>
</dbReference>
<protein>
    <submittedName>
        <fullName evidence="6">PilZ domain-containing protein</fullName>
    </submittedName>
</protein>
<dbReference type="Gene3D" id="2.40.10.220">
    <property type="entry name" value="predicted glycosyltransferase like domains"/>
    <property type="match status" value="1"/>
</dbReference>
<dbReference type="OrthoDB" id="6117360at2"/>
<evidence type="ECO:0000259" key="4">
    <source>
        <dbReference type="Pfam" id="PF07238"/>
    </source>
</evidence>
<organism evidence="6 7">
    <name type="scientific">Amphritea opalescens</name>
    <dbReference type="NCBI Taxonomy" id="2490544"/>
    <lineage>
        <taxon>Bacteria</taxon>
        <taxon>Pseudomonadati</taxon>
        <taxon>Pseudomonadota</taxon>
        <taxon>Gammaproteobacteria</taxon>
        <taxon>Oceanospirillales</taxon>
        <taxon>Oceanospirillaceae</taxon>
        <taxon>Amphritea</taxon>
    </lineage>
</organism>
<name>A0A430KTH0_9GAMM</name>
<keyword evidence="1" id="KW-0973">c-di-GMP</keyword>
<dbReference type="EMBL" id="RQXW01000004">
    <property type="protein sequence ID" value="RTE66623.1"/>
    <property type="molecule type" value="Genomic_DNA"/>
</dbReference>
<evidence type="ECO:0000313" key="6">
    <source>
        <dbReference type="EMBL" id="RTE66623.1"/>
    </source>
</evidence>
<proteinExistence type="predicted"/>
<reference evidence="6 7" key="1">
    <citation type="submission" date="2018-11" db="EMBL/GenBank/DDBJ databases">
        <title>The draft genome sequence of Amphritea opalescens ANRC-JH13T.</title>
        <authorList>
            <person name="Fang Z."/>
            <person name="Zhang Y."/>
            <person name="Han X."/>
        </authorList>
    </citation>
    <scope>NUCLEOTIDE SEQUENCE [LARGE SCALE GENOMIC DNA]</scope>
    <source>
        <strain evidence="6 7">ANRC-JH13</strain>
    </source>
</reference>